<gene>
    <name evidence="2" type="ORF">FVF61_02920</name>
</gene>
<dbReference type="OrthoDB" id="1452391at2"/>
<evidence type="ECO:0000313" key="2">
    <source>
        <dbReference type="EMBL" id="TYA59119.1"/>
    </source>
</evidence>
<reference evidence="2 3" key="1">
    <citation type="submission" date="2019-08" db="EMBL/GenBank/DDBJ databases">
        <title>Formosa sediminis sp. nov., isolated from marine sediment.</title>
        <authorList>
            <person name="Cao W.R."/>
        </authorList>
    </citation>
    <scope>NUCLEOTIDE SEQUENCE [LARGE SCALE GENOMIC DNA]</scope>
    <source>
        <strain evidence="2 3">1494</strain>
    </source>
</reference>
<keyword evidence="1" id="KW-1133">Transmembrane helix</keyword>
<accession>A0A5D0GLA3</accession>
<dbReference type="Proteomes" id="UP000324550">
    <property type="component" value="Unassembled WGS sequence"/>
</dbReference>
<keyword evidence="1" id="KW-0472">Membrane</keyword>
<dbReference type="RefSeq" id="WP_148453067.1">
    <property type="nucleotide sequence ID" value="NZ_VSFC01000012.1"/>
</dbReference>
<proteinExistence type="predicted"/>
<dbReference type="EMBL" id="VSFC01000012">
    <property type="protein sequence ID" value="TYA59119.1"/>
    <property type="molecule type" value="Genomic_DNA"/>
</dbReference>
<name>A0A5D0GLA3_9FLAO</name>
<dbReference type="AlphaFoldDB" id="A0A5D0GLA3"/>
<keyword evidence="3" id="KW-1185">Reference proteome</keyword>
<protein>
    <submittedName>
        <fullName evidence="2">Uncharacterized protein</fullName>
    </submittedName>
</protein>
<comment type="caution">
    <text evidence="2">The sequence shown here is derived from an EMBL/GenBank/DDBJ whole genome shotgun (WGS) entry which is preliminary data.</text>
</comment>
<keyword evidence="1" id="KW-0812">Transmembrane</keyword>
<organism evidence="2 3">
    <name type="scientific">Formosa maritima</name>
    <dbReference type="NCBI Taxonomy" id="2592046"/>
    <lineage>
        <taxon>Bacteria</taxon>
        <taxon>Pseudomonadati</taxon>
        <taxon>Bacteroidota</taxon>
        <taxon>Flavobacteriia</taxon>
        <taxon>Flavobacteriales</taxon>
        <taxon>Flavobacteriaceae</taxon>
        <taxon>Formosa</taxon>
    </lineage>
</organism>
<evidence type="ECO:0000256" key="1">
    <source>
        <dbReference type="SAM" id="Phobius"/>
    </source>
</evidence>
<sequence>MIQLMSLNKCQYILLIEQKSIVTALSISVVFFLILLILGLRKSYKLRQENEELSKAGSLDVDEEKKAYRDFTESHMYDNN</sequence>
<feature type="transmembrane region" description="Helical" evidence="1">
    <location>
        <begin position="20"/>
        <end position="40"/>
    </location>
</feature>
<evidence type="ECO:0000313" key="3">
    <source>
        <dbReference type="Proteomes" id="UP000324550"/>
    </source>
</evidence>